<dbReference type="AlphaFoldDB" id="A0A3B0U3M8"/>
<protein>
    <submittedName>
        <fullName evidence="5">Maltodextrin glucosidase</fullName>
        <ecNumber evidence="5">3.2.1.20</ecNumber>
    </submittedName>
</protein>
<keyword evidence="3 5" id="KW-0326">Glycosidase</keyword>
<dbReference type="InterPro" id="IPR017853">
    <property type="entry name" value="GH"/>
</dbReference>
<dbReference type="GO" id="GO:0004556">
    <property type="term" value="F:alpha-amylase activity"/>
    <property type="evidence" value="ECO:0007669"/>
    <property type="project" value="TreeGrafter"/>
</dbReference>
<dbReference type="GO" id="GO:0004558">
    <property type="term" value="F:alpha-1,4-glucosidase activity"/>
    <property type="evidence" value="ECO:0007669"/>
    <property type="project" value="UniProtKB-EC"/>
</dbReference>
<organism evidence="5">
    <name type="scientific">hydrothermal vent metagenome</name>
    <dbReference type="NCBI Taxonomy" id="652676"/>
    <lineage>
        <taxon>unclassified sequences</taxon>
        <taxon>metagenomes</taxon>
        <taxon>ecological metagenomes</taxon>
    </lineage>
</organism>
<name>A0A3B0U3M8_9ZZZZ</name>
<evidence type="ECO:0000256" key="3">
    <source>
        <dbReference type="ARBA" id="ARBA00023295"/>
    </source>
</evidence>
<comment type="similarity">
    <text evidence="1">Belongs to the glycosyl hydrolase 13 family.</text>
</comment>
<dbReference type="SUPFAM" id="SSF51445">
    <property type="entry name" value="(Trans)glycosidases"/>
    <property type="match status" value="1"/>
</dbReference>
<keyword evidence="2 5" id="KW-0378">Hydrolase</keyword>
<accession>A0A3B0U3M8</accession>
<gene>
    <name evidence="5" type="ORF">MNBD_ALPHA11-922</name>
</gene>
<dbReference type="InterPro" id="IPR006047">
    <property type="entry name" value="GH13_cat_dom"/>
</dbReference>
<dbReference type="EC" id="3.2.1.20" evidence="5"/>
<dbReference type="Gene3D" id="3.20.20.80">
    <property type="entry name" value="Glycosidases"/>
    <property type="match status" value="1"/>
</dbReference>
<reference evidence="5" key="1">
    <citation type="submission" date="2018-06" db="EMBL/GenBank/DDBJ databases">
        <authorList>
            <person name="Zhirakovskaya E."/>
        </authorList>
    </citation>
    <scope>NUCLEOTIDE SEQUENCE</scope>
</reference>
<dbReference type="GO" id="GO:0009313">
    <property type="term" value="P:oligosaccharide catabolic process"/>
    <property type="evidence" value="ECO:0007669"/>
    <property type="project" value="TreeGrafter"/>
</dbReference>
<dbReference type="Pfam" id="PF00128">
    <property type="entry name" value="Alpha-amylase"/>
    <property type="match status" value="1"/>
</dbReference>
<feature type="non-terminal residue" evidence="5">
    <location>
        <position position="143"/>
    </location>
</feature>
<feature type="domain" description="Glycosyl hydrolase family 13 catalytic" evidence="4">
    <location>
        <begin position="48"/>
        <end position="143"/>
    </location>
</feature>
<evidence type="ECO:0000256" key="2">
    <source>
        <dbReference type="ARBA" id="ARBA00022801"/>
    </source>
</evidence>
<dbReference type="PANTHER" id="PTHR10357:SF179">
    <property type="entry name" value="NEUTRAL AND BASIC AMINO ACID TRANSPORT PROTEIN RBAT"/>
    <property type="match status" value="1"/>
</dbReference>
<proteinExistence type="inferred from homology"/>
<dbReference type="FunFam" id="3.20.20.80:FF:000064">
    <property type="entry name" value="Oligo-1,6-glucosidase"/>
    <property type="match status" value="1"/>
</dbReference>
<evidence type="ECO:0000259" key="4">
    <source>
        <dbReference type="Pfam" id="PF00128"/>
    </source>
</evidence>
<evidence type="ECO:0000256" key="1">
    <source>
        <dbReference type="ARBA" id="ARBA00008061"/>
    </source>
</evidence>
<sequence>MIDQIGFYDRVRWAGGHHMIHDYRAPEGKKIISTSKDADWWRGAVIYQIYPRSFQDHNGDGIGDLVGISQRLEYVADLGVDAIWISPFFTSPMKDFGYDVSNYRDVDPIFGVMEDFDRLVEKAHGLGLKVIIDQVISHSSDQH</sequence>
<dbReference type="EMBL" id="UOEQ01000261">
    <property type="protein sequence ID" value="VAW20217.1"/>
    <property type="molecule type" value="Genomic_DNA"/>
</dbReference>
<dbReference type="PANTHER" id="PTHR10357">
    <property type="entry name" value="ALPHA-AMYLASE FAMILY MEMBER"/>
    <property type="match status" value="1"/>
</dbReference>
<evidence type="ECO:0000313" key="5">
    <source>
        <dbReference type="EMBL" id="VAW20217.1"/>
    </source>
</evidence>